<protein>
    <submittedName>
        <fullName evidence="1 2">Uncharacterized protein</fullName>
    </submittedName>
</protein>
<evidence type="ECO:0000313" key="2">
    <source>
        <dbReference type="EnsemblPlants" id="KEH15987"/>
    </source>
</evidence>
<keyword evidence="3" id="KW-1185">Reference proteome</keyword>
<proteinExistence type="predicted"/>
<evidence type="ECO:0000313" key="1">
    <source>
        <dbReference type="EMBL" id="KEH15987.1"/>
    </source>
</evidence>
<dbReference type="EnsemblPlants" id="KEH15987">
    <property type="protein sequence ID" value="KEH15987"/>
    <property type="gene ID" value="MTR_0394s0040"/>
</dbReference>
<accession>A0A072TF41</accession>
<evidence type="ECO:0000313" key="3">
    <source>
        <dbReference type="Proteomes" id="UP000002051"/>
    </source>
</evidence>
<dbReference type="PaxDb" id="3880-AES87902"/>
<dbReference type="Proteomes" id="UP000002051">
    <property type="component" value="Unassembled WGS sequence"/>
</dbReference>
<reference evidence="1 3" key="2">
    <citation type="journal article" date="2014" name="BMC Genomics">
        <title>An improved genome release (version Mt4.0) for the model legume Medicago truncatula.</title>
        <authorList>
            <person name="Tang H."/>
            <person name="Krishnakumar V."/>
            <person name="Bidwell S."/>
            <person name="Rosen B."/>
            <person name="Chan A."/>
            <person name="Zhou S."/>
            <person name="Gentzbittel L."/>
            <person name="Childs K.L."/>
            <person name="Yandell M."/>
            <person name="Gundlach H."/>
            <person name="Mayer K.F."/>
            <person name="Schwartz D.C."/>
            <person name="Town C.D."/>
        </authorList>
    </citation>
    <scope>GENOME REANNOTATION</scope>
    <source>
        <strain evidence="1">A17</strain>
        <strain evidence="2 3">cv. Jemalong A17</strain>
    </source>
</reference>
<dbReference type="HOGENOM" id="CLU_145669_2_0_1"/>
<gene>
    <name evidence="1" type="ORF">MTR_0394s0040</name>
</gene>
<name>A0A072TF41_MEDTR</name>
<dbReference type="AlphaFoldDB" id="A0A072TF41"/>
<organism evidence="1 3">
    <name type="scientific">Medicago truncatula</name>
    <name type="common">Barrel medic</name>
    <name type="synonym">Medicago tribuloides</name>
    <dbReference type="NCBI Taxonomy" id="3880"/>
    <lineage>
        <taxon>Eukaryota</taxon>
        <taxon>Viridiplantae</taxon>
        <taxon>Streptophyta</taxon>
        <taxon>Embryophyta</taxon>
        <taxon>Tracheophyta</taxon>
        <taxon>Spermatophyta</taxon>
        <taxon>Magnoliopsida</taxon>
        <taxon>eudicotyledons</taxon>
        <taxon>Gunneridae</taxon>
        <taxon>Pentapetalae</taxon>
        <taxon>rosids</taxon>
        <taxon>fabids</taxon>
        <taxon>Fabales</taxon>
        <taxon>Fabaceae</taxon>
        <taxon>Papilionoideae</taxon>
        <taxon>50 kb inversion clade</taxon>
        <taxon>NPAAA clade</taxon>
        <taxon>Hologalegina</taxon>
        <taxon>IRL clade</taxon>
        <taxon>Trifolieae</taxon>
        <taxon>Medicago</taxon>
    </lineage>
</organism>
<sequence>MAKYSLTASYSVTASPVLRSCVFFTHFCFDSTFGVNMKVVDNCVIFPVALV</sequence>
<reference evidence="2" key="3">
    <citation type="submission" date="2015-06" db="UniProtKB">
        <authorList>
            <consortium name="EnsemblPlants"/>
        </authorList>
    </citation>
    <scope>IDENTIFICATION</scope>
    <source>
        <strain evidence="2">cv. Jemalong A17</strain>
    </source>
</reference>
<dbReference type="EMBL" id="KL403119">
    <property type="protein sequence ID" value="KEH15987.1"/>
    <property type="molecule type" value="Genomic_DNA"/>
</dbReference>
<reference evidence="1 3" key="1">
    <citation type="journal article" date="2011" name="Nature">
        <title>The Medicago genome provides insight into the evolution of rhizobial symbioses.</title>
        <authorList>
            <person name="Young N.D."/>
            <person name="Debelle F."/>
            <person name="Oldroyd G.E."/>
            <person name="Geurts R."/>
            <person name="Cannon S.B."/>
            <person name="Udvardi M.K."/>
            <person name="Benedito V.A."/>
            <person name="Mayer K.F."/>
            <person name="Gouzy J."/>
            <person name="Schoof H."/>
            <person name="Van de Peer Y."/>
            <person name="Proost S."/>
            <person name="Cook D.R."/>
            <person name="Meyers B.C."/>
            <person name="Spannagl M."/>
            <person name="Cheung F."/>
            <person name="De Mita S."/>
            <person name="Krishnakumar V."/>
            <person name="Gundlach H."/>
            <person name="Zhou S."/>
            <person name="Mudge J."/>
            <person name="Bharti A.K."/>
            <person name="Murray J.D."/>
            <person name="Naoumkina M.A."/>
            <person name="Rosen B."/>
            <person name="Silverstein K.A."/>
            <person name="Tang H."/>
            <person name="Rombauts S."/>
            <person name="Zhao P.X."/>
            <person name="Zhou P."/>
            <person name="Barbe V."/>
            <person name="Bardou P."/>
            <person name="Bechner M."/>
            <person name="Bellec A."/>
            <person name="Berger A."/>
            <person name="Berges H."/>
            <person name="Bidwell S."/>
            <person name="Bisseling T."/>
            <person name="Choisne N."/>
            <person name="Couloux A."/>
            <person name="Denny R."/>
            <person name="Deshpande S."/>
            <person name="Dai X."/>
            <person name="Doyle J.J."/>
            <person name="Dudez A.M."/>
            <person name="Farmer A.D."/>
            <person name="Fouteau S."/>
            <person name="Franken C."/>
            <person name="Gibelin C."/>
            <person name="Gish J."/>
            <person name="Goldstein S."/>
            <person name="Gonzalez A.J."/>
            <person name="Green P.J."/>
            <person name="Hallab A."/>
            <person name="Hartog M."/>
            <person name="Hua A."/>
            <person name="Humphray S.J."/>
            <person name="Jeong D.H."/>
            <person name="Jing Y."/>
            <person name="Jocker A."/>
            <person name="Kenton S.M."/>
            <person name="Kim D.J."/>
            <person name="Klee K."/>
            <person name="Lai H."/>
            <person name="Lang C."/>
            <person name="Lin S."/>
            <person name="Macmil S.L."/>
            <person name="Magdelenat G."/>
            <person name="Matthews L."/>
            <person name="McCorrison J."/>
            <person name="Monaghan E.L."/>
            <person name="Mun J.H."/>
            <person name="Najar F.Z."/>
            <person name="Nicholson C."/>
            <person name="Noirot C."/>
            <person name="O'Bleness M."/>
            <person name="Paule C.R."/>
            <person name="Poulain J."/>
            <person name="Prion F."/>
            <person name="Qin B."/>
            <person name="Qu C."/>
            <person name="Retzel E.F."/>
            <person name="Riddle C."/>
            <person name="Sallet E."/>
            <person name="Samain S."/>
            <person name="Samson N."/>
            <person name="Sanders I."/>
            <person name="Saurat O."/>
            <person name="Scarpelli C."/>
            <person name="Schiex T."/>
            <person name="Segurens B."/>
            <person name="Severin A.J."/>
            <person name="Sherrier D.J."/>
            <person name="Shi R."/>
            <person name="Sims S."/>
            <person name="Singer S.R."/>
            <person name="Sinharoy S."/>
            <person name="Sterck L."/>
            <person name="Viollet A."/>
            <person name="Wang B.B."/>
            <person name="Wang K."/>
            <person name="Wang M."/>
            <person name="Wang X."/>
            <person name="Warfsmann J."/>
            <person name="Weissenbach J."/>
            <person name="White D.D."/>
            <person name="White J.D."/>
            <person name="Wiley G.B."/>
            <person name="Wincker P."/>
            <person name="Xing Y."/>
            <person name="Yang L."/>
            <person name="Yao Z."/>
            <person name="Ying F."/>
            <person name="Zhai J."/>
            <person name="Zhou L."/>
            <person name="Zuber A."/>
            <person name="Denarie J."/>
            <person name="Dixon R.A."/>
            <person name="May G.D."/>
            <person name="Schwartz D.C."/>
            <person name="Rogers J."/>
            <person name="Quetier F."/>
            <person name="Town C.D."/>
            <person name="Roe B.A."/>
        </authorList>
    </citation>
    <scope>NUCLEOTIDE SEQUENCE [LARGE SCALE GENOMIC DNA]</scope>
    <source>
        <strain evidence="1">A17</strain>
        <strain evidence="2 3">cv. Jemalong A17</strain>
    </source>
</reference>